<dbReference type="OrthoDB" id="6210861at2"/>
<evidence type="ECO:0000256" key="2">
    <source>
        <dbReference type="SAM" id="Phobius"/>
    </source>
</evidence>
<dbReference type="AlphaFoldDB" id="A0A157KRM4"/>
<dbReference type="RefSeq" id="WP_082887037.1">
    <property type="nucleotide sequence ID" value="NZ_FKBS01000006.1"/>
</dbReference>
<feature type="transmembrane region" description="Helical" evidence="2">
    <location>
        <begin position="199"/>
        <end position="223"/>
    </location>
</feature>
<dbReference type="EMBL" id="FKBS01000006">
    <property type="protein sequence ID" value="SAH87074.1"/>
    <property type="molecule type" value="Genomic_DNA"/>
</dbReference>
<sequence>MPPSDAARPAEGRAGNVLPDETRQEEGAASHWLAEAVRLREAHWGPLEDADAVRQARLAGGTLTSRILLRARLLARREGLDALLGRWRQGAALTFILLVLATLLAGAGAALGALGNGSRPVNVLWALSALLGLHALMFVLWISTFAIRQTGATGLGRLWLWTTRKLARGPDSALVPQALLNLLARAGALRWLFGSVSHLLWLAALCAALAVLLAMLSTASYRFVWATTLLQPEAFVRLVAGLGWLPAQFGFAAPDPAVVQASDGVQALPAGAQAQWAVWLLGQVVCYGIVPRLLAGLGCVIMSARALRRLRIEPELPGYAALRDRLQPPTESIGLDQPTGPLRTPAVVATQTLPDLSGHAVLAGIELPPGTPWPPAMLPAQAHDAGILDTREQRNTLLDALARTPAPRLLLACDAHQTPDRGTLALIADLSGKAAQTRVWLSAGFNEHEGTDRSATWRARLQEAGLPPEAIVADADAPLAWLAPTR</sequence>
<organism evidence="3 4">
    <name type="scientific">Bordetella ansorpii</name>
    <dbReference type="NCBI Taxonomy" id="288768"/>
    <lineage>
        <taxon>Bacteria</taxon>
        <taxon>Pseudomonadati</taxon>
        <taxon>Pseudomonadota</taxon>
        <taxon>Betaproteobacteria</taxon>
        <taxon>Burkholderiales</taxon>
        <taxon>Alcaligenaceae</taxon>
        <taxon>Bordetella</taxon>
    </lineage>
</organism>
<evidence type="ECO:0000313" key="4">
    <source>
        <dbReference type="Proteomes" id="UP000077037"/>
    </source>
</evidence>
<feature type="transmembrane region" description="Helical" evidence="2">
    <location>
        <begin position="123"/>
        <end position="147"/>
    </location>
</feature>
<feature type="transmembrane region" description="Helical" evidence="2">
    <location>
        <begin position="276"/>
        <end position="301"/>
    </location>
</feature>
<accession>A0A157KRM4</accession>
<gene>
    <name evidence="3" type="ORF">SAMEA1982600_00462</name>
</gene>
<proteinExistence type="predicted"/>
<reference evidence="3 4" key="1">
    <citation type="submission" date="2016-03" db="EMBL/GenBank/DDBJ databases">
        <authorList>
            <consortium name="Pathogen Informatics"/>
        </authorList>
    </citation>
    <scope>NUCLEOTIDE SEQUENCE [LARGE SCALE GENOMIC DNA]</scope>
    <source>
        <strain evidence="3 4">NCTC13364</strain>
    </source>
</reference>
<evidence type="ECO:0000313" key="3">
    <source>
        <dbReference type="EMBL" id="SAH87074.1"/>
    </source>
</evidence>
<feature type="transmembrane region" description="Helical" evidence="2">
    <location>
        <begin position="90"/>
        <end position="111"/>
    </location>
</feature>
<dbReference type="Proteomes" id="UP000077037">
    <property type="component" value="Unassembled WGS sequence"/>
</dbReference>
<feature type="region of interest" description="Disordered" evidence="1">
    <location>
        <begin position="1"/>
        <end position="25"/>
    </location>
</feature>
<protein>
    <submittedName>
        <fullName evidence="3">Membrane protein</fullName>
    </submittedName>
</protein>
<keyword evidence="2" id="KW-0812">Transmembrane</keyword>
<evidence type="ECO:0000256" key="1">
    <source>
        <dbReference type="SAM" id="MobiDB-lite"/>
    </source>
</evidence>
<name>A0A157KRM4_9BORD</name>
<keyword evidence="2" id="KW-1133">Transmembrane helix</keyword>
<feature type="transmembrane region" description="Helical" evidence="2">
    <location>
        <begin position="235"/>
        <end position="253"/>
    </location>
</feature>
<keyword evidence="2" id="KW-0472">Membrane</keyword>
<dbReference type="InterPro" id="IPR021296">
    <property type="entry name" value="DUF2868"/>
</dbReference>
<dbReference type="Pfam" id="PF11067">
    <property type="entry name" value="DUF2868"/>
    <property type="match status" value="1"/>
</dbReference>